<protein>
    <submittedName>
        <fullName evidence="2">Uncharacterized protein</fullName>
    </submittedName>
</protein>
<gene>
    <name evidence="2" type="ORF">BJX66DRAFT_149629</name>
</gene>
<feature type="transmembrane region" description="Helical" evidence="1">
    <location>
        <begin position="212"/>
        <end position="239"/>
    </location>
</feature>
<name>A0ABR4GN40_9EURO</name>
<comment type="caution">
    <text evidence="2">The sequence shown here is derived from an EMBL/GenBank/DDBJ whole genome shotgun (WGS) entry which is preliminary data.</text>
</comment>
<evidence type="ECO:0000313" key="2">
    <source>
        <dbReference type="EMBL" id="KAL2800484.1"/>
    </source>
</evidence>
<feature type="transmembrane region" description="Helical" evidence="1">
    <location>
        <begin position="20"/>
        <end position="40"/>
    </location>
</feature>
<feature type="transmembrane region" description="Helical" evidence="1">
    <location>
        <begin position="182"/>
        <end position="200"/>
    </location>
</feature>
<sequence length="310" mass="34822">MIRFCGVFQNSHRWIRMITVLPPVFSLALMISVQALYDLFRSGTFEVVWLLFALVWGTTRLFAVRYSVKDHESTLEEEYWGFGQFVPVLPLLIPVFQAAQSWSEVSRELVTMSPDQSQAQLISSLHGSGNSSPAQAQISLHTYSSVLSTTALPTSANYTVHNRMITLCKHDFRLEPWYQRNLLLLLSCAISASPILLRGALLTDLESLGTNIFITVCVLLGGSYLAVMVIPLCGLIDCLSPPHYSLSQRHPLSIIRIAIDNNGKAYKYFRRGCSCALPFVSIFLFPWLEFYVAPFFPILGVVAYEVISRV</sequence>
<accession>A0ABR4GN40</accession>
<reference evidence="2 3" key="1">
    <citation type="submission" date="2024-07" db="EMBL/GenBank/DDBJ databases">
        <title>Section-level genome sequencing and comparative genomics of Aspergillus sections Usti and Cavernicolus.</title>
        <authorList>
            <consortium name="Lawrence Berkeley National Laboratory"/>
            <person name="Nybo J.L."/>
            <person name="Vesth T.C."/>
            <person name="Theobald S."/>
            <person name="Frisvad J.C."/>
            <person name="Larsen T.O."/>
            <person name="Kjaerboelling I."/>
            <person name="Rothschild-Mancinelli K."/>
            <person name="Lyhne E.K."/>
            <person name="Kogle M.E."/>
            <person name="Barry K."/>
            <person name="Clum A."/>
            <person name="Na H."/>
            <person name="Ledsgaard L."/>
            <person name="Lin J."/>
            <person name="Lipzen A."/>
            <person name="Kuo A."/>
            <person name="Riley R."/>
            <person name="Mondo S."/>
            <person name="Labutti K."/>
            <person name="Haridas S."/>
            <person name="Pangalinan J."/>
            <person name="Salamov A.A."/>
            <person name="Simmons B.A."/>
            <person name="Magnuson J.K."/>
            <person name="Chen J."/>
            <person name="Drula E."/>
            <person name="Henrissat B."/>
            <person name="Wiebenga A."/>
            <person name="Lubbers R.J."/>
            <person name="Gomes A.C."/>
            <person name="Makela M.R."/>
            <person name="Stajich J."/>
            <person name="Grigoriev I.V."/>
            <person name="Mortensen U.H."/>
            <person name="De Vries R.P."/>
            <person name="Baker S.E."/>
            <person name="Andersen M.R."/>
        </authorList>
    </citation>
    <scope>NUCLEOTIDE SEQUENCE [LARGE SCALE GENOMIC DNA]</scope>
    <source>
        <strain evidence="2 3">CBS 209.92</strain>
    </source>
</reference>
<organism evidence="2 3">
    <name type="scientific">Aspergillus keveii</name>
    <dbReference type="NCBI Taxonomy" id="714993"/>
    <lineage>
        <taxon>Eukaryota</taxon>
        <taxon>Fungi</taxon>
        <taxon>Dikarya</taxon>
        <taxon>Ascomycota</taxon>
        <taxon>Pezizomycotina</taxon>
        <taxon>Eurotiomycetes</taxon>
        <taxon>Eurotiomycetidae</taxon>
        <taxon>Eurotiales</taxon>
        <taxon>Aspergillaceae</taxon>
        <taxon>Aspergillus</taxon>
        <taxon>Aspergillus subgen. Nidulantes</taxon>
    </lineage>
</organism>
<keyword evidence="1" id="KW-1133">Transmembrane helix</keyword>
<keyword evidence="3" id="KW-1185">Reference proteome</keyword>
<dbReference type="EMBL" id="JBFTWV010000003">
    <property type="protein sequence ID" value="KAL2800484.1"/>
    <property type="molecule type" value="Genomic_DNA"/>
</dbReference>
<dbReference type="Proteomes" id="UP001610563">
    <property type="component" value="Unassembled WGS sequence"/>
</dbReference>
<keyword evidence="1" id="KW-0472">Membrane</keyword>
<proteinExistence type="predicted"/>
<evidence type="ECO:0000313" key="3">
    <source>
        <dbReference type="Proteomes" id="UP001610563"/>
    </source>
</evidence>
<keyword evidence="1" id="KW-0812">Transmembrane</keyword>
<feature type="transmembrane region" description="Helical" evidence="1">
    <location>
        <begin position="47"/>
        <end position="67"/>
    </location>
</feature>
<evidence type="ECO:0000256" key="1">
    <source>
        <dbReference type="SAM" id="Phobius"/>
    </source>
</evidence>